<evidence type="ECO:0008006" key="5">
    <source>
        <dbReference type="Google" id="ProtNLM"/>
    </source>
</evidence>
<reference evidence="3 4" key="1">
    <citation type="submission" date="2016-08" db="EMBL/GenBank/DDBJ databases">
        <title>A Parts List for Fungal Cellulosomes Revealed by Comparative Genomics.</title>
        <authorList>
            <consortium name="DOE Joint Genome Institute"/>
            <person name="Haitjema C.H."/>
            <person name="Gilmore S.P."/>
            <person name="Henske J.K."/>
            <person name="Solomon K.V."/>
            <person name="De Groot R."/>
            <person name="Kuo A."/>
            <person name="Mondo S.J."/>
            <person name="Salamov A.A."/>
            <person name="Labutti K."/>
            <person name="Zhao Z."/>
            <person name="Chiniquy J."/>
            <person name="Barry K."/>
            <person name="Brewer H.M."/>
            <person name="Purvine S.O."/>
            <person name="Wright A.T."/>
            <person name="Boxma B."/>
            <person name="Van Alen T."/>
            <person name="Hackstein J.H."/>
            <person name="Baker S.E."/>
            <person name="Grigoriev I.V."/>
            <person name="O'Malley M.A."/>
        </authorList>
    </citation>
    <scope>NUCLEOTIDE SEQUENCE [LARGE SCALE GENOMIC DNA]</scope>
    <source>
        <strain evidence="3 4">G1</strain>
    </source>
</reference>
<protein>
    <recommendedName>
        <fullName evidence="5">DUF4832 domain-containing protein</fullName>
    </recommendedName>
</protein>
<gene>
    <name evidence="3" type="ORF">LY90DRAFT_516429</name>
</gene>
<keyword evidence="4" id="KW-1185">Reference proteome</keyword>
<feature type="domain" description="DUF4874" evidence="2">
    <location>
        <begin position="29"/>
        <end position="199"/>
    </location>
</feature>
<evidence type="ECO:0000259" key="2">
    <source>
        <dbReference type="Pfam" id="PF16173"/>
    </source>
</evidence>
<dbReference type="Pfam" id="PF16173">
    <property type="entry name" value="DUF4874"/>
    <property type="match status" value="1"/>
</dbReference>
<organism evidence="3 4">
    <name type="scientific">Neocallimastix californiae</name>
    <dbReference type="NCBI Taxonomy" id="1754190"/>
    <lineage>
        <taxon>Eukaryota</taxon>
        <taxon>Fungi</taxon>
        <taxon>Fungi incertae sedis</taxon>
        <taxon>Chytridiomycota</taxon>
        <taxon>Chytridiomycota incertae sedis</taxon>
        <taxon>Neocallimastigomycetes</taxon>
        <taxon>Neocallimastigales</taxon>
        <taxon>Neocallimastigaceae</taxon>
        <taxon>Neocallimastix</taxon>
    </lineage>
</organism>
<proteinExistence type="predicted"/>
<evidence type="ECO:0000259" key="1">
    <source>
        <dbReference type="Pfam" id="PF16116"/>
    </source>
</evidence>
<evidence type="ECO:0000313" key="3">
    <source>
        <dbReference type="EMBL" id="ORY20882.1"/>
    </source>
</evidence>
<accession>A0A1Y2AEF0</accession>
<evidence type="ECO:0000313" key="4">
    <source>
        <dbReference type="Proteomes" id="UP000193920"/>
    </source>
</evidence>
<name>A0A1Y2AEF0_9FUNG</name>
<dbReference type="AlphaFoldDB" id="A0A1Y2AEF0"/>
<dbReference type="EMBL" id="MCOG01000277">
    <property type="protein sequence ID" value="ORY20882.1"/>
    <property type="molecule type" value="Genomic_DNA"/>
</dbReference>
<feature type="domain" description="DUF4832" evidence="1">
    <location>
        <begin position="223"/>
        <end position="426"/>
    </location>
</feature>
<comment type="caution">
    <text evidence="3">The sequence shown here is derived from an EMBL/GenBank/DDBJ whole genome shotgun (WGS) entry which is preliminary data.</text>
</comment>
<dbReference type="InterPro" id="IPR032267">
    <property type="entry name" value="DUF4832"/>
</dbReference>
<dbReference type="OrthoDB" id="6085154at2759"/>
<dbReference type="Proteomes" id="UP000193920">
    <property type="component" value="Unassembled WGS sequence"/>
</dbReference>
<dbReference type="InterPro" id="IPR032379">
    <property type="entry name" value="DUF4874"/>
</dbReference>
<dbReference type="STRING" id="1754190.A0A1Y2AEF0"/>
<sequence>MLMSRLMDLFRKKHFEKEFNGEINEEVFNPERGVYEQRHTKISDYRPLEVSDLKKCRETQNEALLLRMFNLDTLKESEIIPEDVLQKIDKDFATAREAGVKLIIRFCYTEDPNLPDAPRHIVLSHINQLKPVIYKNHDVIYAVQAGFIGTWGEWYYTNEDFGNKGKINEVQNQNRREVVQALLDMIPPERFLLMRTPQYKMKYLGHNKTITNSDIQSRSAGFRIGFHNDAFLADDTDMGTYTCDTDKTYLAFDSKYVPVLGETCKPGPQASGKNAINQMSCYHWNALNRQYHPDVIKGWKEDNTYSEIISRLGYRYTLVRAKVDHYPSLNNPVKLDLEILNDGFSISTTPKTFFVVIENRDTLERFTIQPENNPEIRLWYPNETVLVTINFSLAKVNPPKGKYNVYLDISDYQFPHRPEYRVVFSNAGMEEPETRLNNLGIRFNYK</sequence>
<dbReference type="Pfam" id="PF16116">
    <property type="entry name" value="DUF4832"/>
    <property type="match status" value="1"/>
</dbReference>